<organism evidence="2 3">
    <name type="scientific">Parelaphostrongylus tenuis</name>
    <name type="common">Meningeal worm</name>
    <dbReference type="NCBI Taxonomy" id="148309"/>
    <lineage>
        <taxon>Eukaryota</taxon>
        <taxon>Metazoa</taxon>
        <taxon>Ecdysozoa</taxon>
        <taxon>Nematoda</taxon>
        <taxon>Chromadorea</taxon>
        <taxon>Rhabditida</taxon>
        <taxon>Rhabditina</taxon>
        <taxon>Rhabditomorpha</taxon>
        <taxon>Strongyloidea</taxon>
        <taxon>Metastrongylidae</taxon>
        <taxon>Parelaphostrongylus</taxon>
    </lineage>
</organism>
<dbReference type="Proteomes" id="UP001196413">
    <property type="component" value="Unassembled WGS sequence"/>
</dbReference>
<gene>
    <name evidence="2" type="ORF">KIN20_022002</name>
</gene>
<feature type="region of interest" description="Disordered" evidence="1">
    <location>
        <begin position="36"/>
        <end position="55"/>
    </location>
</feature>
<evidence type="ECO:0000256" key="1">
    <source>
        <dbReference type="SAM" id="MobiDB-lite"/>
    </source>
</evidence>
<name>A0AAD5QV31_PARTN</name>
<comment type="caution">
    <text evidence="2">The sequence shown here is derived from an EMBL/GenBank/DDBJ whole genome shotgun (WGS) entry which is preliminary data.</text>
</comment>
<sequence>MIATFPIAYPISKDSLALAFKEAFLLTSVSVGEWRSAPPAPQRSAQPLGHGGPII</sequence>
<keyword evidence="3" id="KW-1185">Reference proteome</keyword>
<evidence type="ECO:0000313" key="2">
    <source>
        <dbReference type="EMBL" id="KAJ1362457.1"/>
    </source>
</evidence>
<proteinExistence type="predicted"/>
<protein>
    <submittedName>
        <fullName evidence="2">Uncharacterized protein</fullName>
    </submittedName>
</protein>
<dbReference type="AlphaFoldDB" id="A0AAD5QV31"/>
<evidence type="ECO:0000313" key="3">
    <source>
        <dbReference type="Proteomes" id="UP001196413"/>
    </source>
</evidence>
<reference evidence="2" key="1">
    <citation type="submission" date="2021-06" db="EMBL/GenBank/DDBJ databases">
        <title>Parelaphostrongylus tenuis whole genome reference sequence.</title>
        <authorList>
            <person name="Garwood T.J."/>
            <person name="Larsen P.A."/>
            <person name="Fountain-Jones N.M."/>
            <person name="Garbe J.R."/>
            <person name="Macchietto M.G."/>
            <person name="Kania S.A."/>
            <person name="Gerhold R.W."/>
            <person name="Richards J.E."/>
            <person name="Wolf T.M."/>
        </authorList>
    </citation>
    <scope>NUCLEOTIDE SEQUENCE</scope>
    <source>
        <strain evidence="2">MNPRO001-30</strain>
        <tissue evidence="2">Meninges</tissue>
    </source>
</reference>
<dbReference type="EMBL" id="JAHQIW010004449">
    <property type="protein sequence ID" value="KAJ1362457.1"/>
    <property type="molecule type" value="Genomic_DNA"/>
</dbReference>
<accession>A0AAD5QV31</accession>